<gene>
    <name evidence="1" type="ORF">A4W93_24465</name>
</gene>
<sequence length="170" mass="18679">MRFTWSACIALAVLAGCATEYRQDSWSGGFSEVQLDRDLFRITFSGNAYTRPQQAADYALIRGAEVTLAHGFAYYTIVEDRSRTETSSFVTPVETTTKSKRKGNGEVIETSTTTGGHEIVDTFPTAVHTIRCFQKRPDNAPGIVYDARFVCGSLGKKYKVPSCGQQVAAK</sequence>
<dbReference type="KEGG" id="rgu:A4W93_24465"/>
<dbReference type="RefSeq" id="WP_085753116.1">
    <property type="nucleotide sequence ID" value="NZ_BSPR01000015.1"/>
</dbReference>
<proteinExistence type="predicted"/>
<dbReference type="NCBIfam" id="NF047637">
    <property type="entry name" value="lipo_CC0125"/>
    <property type="match status" value="1"/>
</dbReference>
<evidence type="ECO:0000313" key="1">
    <source>
        <dbReference type="EMBL" id="ARN22808.1"/>
    </source>
</evidence>
<dbReference type="Proteomes" id="UP000193427">
    <property type="component" value="Chromosome"/>
</dbReference>
<protein>
    <submittedName>
        <fullName evidence="1">Uncharacterized protein</fullName>
    </submittedName>
</protein>
<dbReference type="OrthoDB" id="7172943at2"/>
<keyword evidence="2" id="KW-1185">Reference proteome</keyword>
<evidence type="ECO:0000313" key="2">
    <source>
        <dbReference type="Proteomes" id="UP000193427"/>
    </source>
</evidence>
<dbReference type="STRING" id="946333.A4W93_24465"/>
<dbReference type="EMBL" id="CP015118">
    <property type="protein sequence ID" value="ARN22808.1"/>
    <property type="molecule type" value="Genomic_DNA"/>
</dbReference>
<organism evidence="1 2">
    <name type="scientific">Piscinibacter gummiphilus</name>
    <dbReference type="NCBI Taxonomy" id="946333"/>
    <lineage>
        <taxon>Bacteria</taxon>
        <taxon>Pseudomonadati</taxon>
        <taxon>Pseudomonadota</taxon>
        <taxon>Betaproteobacteria</taxon>
        <taxon>Burkholderiales</taxon>
        <taxon>Sphaerotilaceae</taxon>
        <taxon>Piscinibacter</taxon>
    </lineage>
</organism>
<name>A0A1W6LF46_9BURK</name>
<dbReference type="PROSITE" id="PS51257">
    <property type="entry name" value="PROKAR_LIPOPROTEIN"/>
    <property type="match status" value="1"/>
</dbReference>
<reference evidence="1 2" key="1">
    <citation type="submission" date="2016-04" db="EMBL/GenBank/DDBJ databases">
        <title>Complete genome sequence of natural rubber-degrading, novel Gram-negative bacterium, Rhizobacter gummiphilus strain NS21.</title>
        <authorList>
            <person name="Tabata M."/>
            <person name="Kasai D."/>
            <person name="Fukuda M."/>
        </authorList>
    </citation>
    <scope>NUCLEOTIDE SEQUENCE [LARGE SCALE GENOMIC DNA]</scope>
    <source>
        <strain evidence="1 2">NS21</strain>
    </source>
</reference>
<dbReference type="AlphaFoldDB" id="A0A1W6LF46"/>
<accession>A0A1W6LF46</accession>